<feature type="non-terminal residue" evidence="3">
    <location>
        <position position="1"/>
    </location>
</feature>
<feature type="transmembrane region" description="Helical" evidence="2">
    <location>
        <begin position="99"/>
        <end position="118"/>
    </location>
</feature>
<feature type="region of interest" description="Disordered" evidence="1">
    <location>
        <begin position="1"/>
        <end position="40"/>
    </location>
</feature>
<dbReference type="GO" id="GO:0008028">
    <property type="term" value="F:monocarboxylic acid transmembrane transporter activity"/>
    <property type="evidence" value="ECO:0007669"/>
    <property type="project" value="TreeGrafter"/>
</dbReference>
<comment type="caution">
    <text evidence="3">The sequence shown here is derived from an EMBL/GenBank/DDBJ whole genome shotgun (WGS) entry which is preliminary data.</text>
</comment>
<dbReference type="InterPro" id="IPR036259">
    <property type="entry name" value="MFS_trans_sf"/>
</dbReference>
<keyword evidence="2" id="KW-0472">Membrane</keyword>
<feature type="transmembrane region" description="Helical" evidence="2">
    <location>
        <begin position="256"/>
        <end position="275"/>
    </location>
</feature>
<gene>
    <name evidence="3" type="ORF">EGW08_020809</name>
</gene>
<feature type="transmembrane region" description="Helical" evidence="2">
    <location>
        <begin position="225"/>
        <end position="244"/>
    </location>
</feature>
<dbReference type="AlphaFoldDB" id="A0A3S0ZNB6"/>
<dbReference type="InterPro" id="IPR050327">
    <property type="entry name" value="Proton-linked_MCT"/>
</dbReference>
<evidence type="ECO:0008006" key="5">
    <source>
        <dbReference type="Google" id="ProtNLM"/>
    </source>
</evidence>
<dbReference type="Proteomes" id="UP000271974">
    <property type="component" value="Unassembled WGS sequence"/>
</dbReference>
<protein>
    <recommendedName>
        <fullName evidence="5">Major facilitator superfamily (MFS) profile domain-containing protein</fullName>
    </recommendedName>
</protein>
<sequence>EDSKESANDSTLEDTYDGRYDEFQLKQQSPTAGGDADPLSSVDLVELKPAAKNSDKLLVSKLKVGGEEQRDSASTSSGRPLRDRRSLCGVLDNSFFKNWLFLLMLLSTVHGALMMYSLAYIPTLAASQGLDKNSGTRLLTIAGGVNLVGMPLQGIILDTNRILPSQYIALAQIAVGTVCHLIRYLTSFPALVVIAVAQGLLGGSRISLIPVVAVEFVDVHSAGKVVGFNALVGTISLAMHHPFLGFITDRTGSFNASFHYVGAGLYLSSFLFLLSPMVRRKQVARPGNMDISL</sequence>
<evidence type="ECO:0000256" key="2">
    <source>
        <dbReference type="SAM" id="Phobius"/>
    </source>
</evidence>
<keyword evidence="2" id="KW-1133">Transmembrane helix</keyword>
<keyword evidence="2" id="KW-0812">Transmembrane</keyword>
<evidence type="ECO:0000313" key="4">
    <source>
        <dbReference type="Proteomes" id="UP000271974"/>
    </source>
</evidence>
<feature type="transmembrane region" description="Helical" evidence="2">
    <location>
        <begin position="138"/>
        <end position="155"/>
    </location>
</feature>
<proteinExistence type="predicted"/>
<feature type="transmembrane region" description="Helical" evidence="2">
    <location>
        <begin position="191"/>
        <end position="213"/>
    </location>
</feature>
<accession>A0A3S0ZNB6</accession>
<dbReference type="Gene3D" id="1.20.1250.20">
    <property type="entry name" value="MFS general substrate transporter like domains"/>
    <property type="match status" value="1"/>
</dbReference>
<evidence type="ECO:0000256" key="1">
    <source>
        <dbReference type="SAM" id="MobiDB-lite"/>
    </source>
</evidence>
<organism evidence="3 4">
    <name type="scientific">Elysia chlorotica</name>
    <name type="common">Eastern emerald elysia</name>
    <name type="synonym">Sea slug</name>
    <dbReference type="NCBI Taxonomy" id="188477"/>
    <lineage>
        <taxon>Eukaryota</taxon>
        <taxon>Metazoa</taxon>
        <taxon>Spiralia</taxon>
        <taxon>Lophotrochozoa</taxon>
        <taxon>Mollusca</taxon>
        <taxon>Gastropoda</taxon>
        <taxon>Heterobranchia</taxon>
        <taxon>Euthyneura</taxon>
        <taxon>Panpulmonata</taxon>
        <taxon>Sacoglossa</taxon>
        <taxon>Placobranchoidea</taxon>
        <taxon>Plakobranchidae</taxon>
        <taxon>Elysia</taxon>
    </lineage>
</organism>
<evidence type="ECO:0000313" key="3">
    <source>
        <dbReference type="EMBL" id="RUS71426.1"/>
    </source>
</evidence>
<name>A0A3S0ZNB6_ELYCH</name>
<dbReference type="PANTHER" id="PTHR11360">
    <property type="entry name" value="MONOCARBOXYLATE TRANSPORTER"/>
    <property type="match status" value="1"/>
</dbReference>
<dbReference type="PANTHER" id="PTHR11360:SF284">
    <property type="entry name" value="EG:103B4.3 PROTEIN-RELATED"/>
    <property type="match status" value="1"/>
</dbReference>
<reference evidence="3 4" key="1">
    <citation type="submission" date="2019-01" db="EMBL/GenBank/DDBJ databases">
        <title>A draft genome assembly of the solar-powered sea slug Elysia chlorotica.</title>
        <authorList>
            <person name="Cai H."/>
            <person name="Li Q."/>
            <person name="Fang X."/>
            <person name="Li J."/>
            <person name="Curtis N.E."/>
            <person name="Altenburger A."/>
            <person name="Shibata T."/>
            <person name="Feng M."/>
            <person name="Maeda T."/>
            <person name="Schwartz J.A."/>
            <person name="Shigenobu S."/>
            <person name="Lundholm N."/>
            <person name="Nishiyama T."/>
            <person name="Yang H."/>
            <person name="Hasebe M."/>
            <person name="Li S."/>
            <person name="Pierce S.K."/>
            <person name="Wang J."/>
        </authorList>
    </citation>
    <scope>NUCLEOTIDE SEQUENCE [LARGE SCALE GENOMIC DNA]</scope>
    <source>
        <strain evidence="3">EC2010</strain>
        <tissue evidence="3">Whole organism of an adult</tissue>
    </source>
</reference>
<dbReference type="EMBL" id="RQTK01001213">
    <property type="protein sequence ID" value="RUS71426.1"/>
    <property type="molecule type" value="Genomic_DNA"/>
</dbReference>
<dbReference type="SUPFAM" id="SSF103473">
    <property type="entry name" value="MFS general substrate transporter"/>
    <property type="match status" value="1"/>
</dbReference>
<keyword evidence="4" id="KW-1185">Reference proteome</keyword>
<dbReference type="OrthoDB" id="6435476at2759"/>